<organism evidence="2">
    <name type="scientific">Streptomyces sp. NBC_00049</name>
    <dbReference type="NCBI Taxonomy" id="2903617"/>
    <lineage>
        <taxon>Bacteria</taxon>
        <taxon>Bacillati</taxon>
        <taxon>Actinomycetota</taxon>
        <taxon>Actinomycetes</taxon>
        <taxon>Kitasatosporales</taxon>
        <taxon>Streptomycetaceae</taxon>
        <taxon>Streptomyces</taxon>
    </lineage>
</organism>
<feature type="transmembrane region" description="Helical" evidence="1">
    <location>
        <begin position="17"/>
        <end position="36"/>
    </location>
</feature>
<evidence type="ECO:0000313" key="2">
    <source>
        <dbReference type="EMBL" id="WTU72627.1"/>
    </source>
</evidence>
<protein>
    <recommendedName>
        <fullName evidence="3">Lipoprotein</fullName>
    </recommendedName>
</protein>
<sequence>MSDSDGVYRPATRRETVWSWVLILGVGGLLWGCAALDDDAPSTHGRTEYCAGGERGPEPC</sequence>
<keyword evidence="1" id="KW-1133">Transmembrane helix</keyword>
<reference evidence="2" key="1">
    <citation type="submission" date="2022-10" db="EMBL/GenBank/DDBJ databases">
        <title>The complete genomes of actinobacterial strains from the NBC collection.</title>
        <authorList>
            <person name="Joergensen T.S."/>
            <person name="Alvarez Arevalo M."/>
            <person name="Sterndorff E.B."/>
            <person name="Faurdal D."/>
            <person name="Vuksanovic O."/>
            <person name="Mourched A.-S."/>
            <person name="Charusanti P."/>
            <person name="Shaw S."/>
            <person name="Blin K."/>
            <person name="Weber T."/>
        </authorList>
    </citation>
    <scope>NUCLEOTIDE SEQUENCE</scope>
    <source>
        <strain evidence="2">NBC_00049</strain>
    </source>
</reference>
<dbReference type="AlphaFoldDB" id="A0AAU2JIW6"/>
<gene>
    <name evidence="2" type="ORF">OG327_04310</name>
</gene>
<evidence type="ECO:0008006" key="3">
    <source>
        <dbReference type="Google" id="ProtNLM"/>
    </source>
</evidence>
<keyword evidence="1" id="KW-0812">Transmembrane</keyword>
<evidence type="ECO:0000256" key="1">
    <source>
        <dbReference type="SAM" id="Phobius"/>
    </source>
</evidence>
<proteinExistence type="predicted"/>
<name>A0AAU2JIW6_9ACTN</name>
<dbReference type="EMBL" id="CP108264">
    <property type="protein sequence ID" value="WTU72627.1"/>
    <property type="molecule type" value="Genomic_DNA"/>
</dbReference>
<accession>A0AAU2JIW6</accession>
<keyword evidence="1" id="KW-0472">Membrane</keyword>